<keyword evidence="1" id="KW-0472">Membrane</keyword>
<dbReference type="Proteomes" id="UP000193498">
    <property type="component" value="Unassembled WGS sequence"/>
</dbReference>
<feature type="transmembrane region" description="Helical" evidence="1">
    <location>
        <begin position="79"/>
        <end position="100"/>
    </location>
</feature>
<dbReference type="InterPro" id="IPR036305">
    <property type="entry name" value="RGS_sf"/>
</dbReference>
<keyword evidence="1" id="KW-1133">Transmembrane helix</keyword>
<keyword evidence="1" id="KW-0812">Transmembrane</keyword>
<evidence type="ECO:0000313" key="4">
    <source>
        <dbReference type="Proteomes" id="UP000193498"/>
    </source>
</evidence>
<sequence>MALEDFPVSDGQKASIFVVYVIYLSSVLVTTTFFWKYREHPGIRSRSLLITMIGVSANIVLSTVYLMGPVFASFLPCFVTLWFGSLLTPVTMLTTVGKFLRVAYLYRSSLAKLKAERRRQEGLREKSKSNSVQSSKDQASEPSIVLLTIDSSTNLKLSQDYDLESNWIQRHSYIFEDHFLIRILGGLTLFHIVLTIFVQGFTQSYAFTALPRLDCFNGWEYIPVYVIGSCEIFLFGSVVIRYIRGVSDAYNIVKELSLIVIATGAGFFLHLLFAYTPSLYTVRATIPVGTWGFCTLWSIHLLNCGLPLVEIYQTNRRAKNYLNGRKLPSFEEVLEHPILFEKFKAFTVKDFSVENALFYERYLRLRTTPTAFVKDHLPTQEDRLPVEIKAELQSIYETFIKMDSDYQVNLKGETVSEIERRVRDDEYALDMLDQALTEVKLLMYQHTFKRFLQQEYPYTTLAEGHEIELN</sequence>
<dbReference type="SUPFAM" id="SSF48097">
    <property type="entry name" value="Regulator of G-protein signaling, RGS"/>
    <property type="match status" value="1"/>
</dbReference>
<dbReference type="AlphaFoldDB" id="A0A1Y1Y4J8"/>
<dbReference type="InterPro" id="IPR044926">
    <property type="entry name" value="RGS_subdomain_2"/>
</dbReference>
<reference evidence="3 4" key="1">
    <citation type="submission" date="2016-07" db="EMBL/GenBank/DDBJ databases">
        <title>Pervasive Adenine N6-methylation of Active Genes in Fungi.</title>
        <authorList>
            <consortium name="DOE Joint Genome Institute"/>
            <person name="Mondo S.J."/>
            <person name="Dannebaum R.O."/>
            <person name="Kuo R.C."/>
            <person name="Labutti K."/>
            <person name="Haridas S."/>
            <person name="Kuo A."/>
            <person name="Salamov A."/>
            <person name="Ahrendt S.R."/>
            <person name="Lipzen A."/>
            <person name="Sullivan W."/>
            <person name="Andreopoulos W.B."/>
            <person name="Clum A."/>
            <person name="Lindquist E."/>
            <person name="Daum C."/>
            <person name="Ramamoorthy G.K."/>
            <person name="Gryganskyi A."/>
            <person name="Culley D."/>
            <person name="Magnuson J.K."/>
            <person name="James T.Y."/>
            <person name="O'Malley M.A."/>
            <person name="Stajich J.E."/>
            <person name="Spatafora J.W."/>
            <person name="Visel A."/>
            <person name="Grigoriev I.V."/>
        </authorList>
    </citation>
    <scope>NUCLEOTIDE SEQUENCE [LARGE SCALE GENOMIC DNA]</scope>
    <source>
        <strain evidence="3 4">CBS 931.73</strain>
    </source>
</reference>
<dbReference type="PANTHER" id="PTHR10845">
    <property type="entry name" value="REGULATOR OF G PROTEIN SIGNALING"/>
    <property type="match status" value="1"/>
</dbReference>
<dbReference type="PRINTS" id="PR01301">
    <property type="entry name" value="RGSPROTEIN"/>
</dbReference>
<dbReference type="OrthoDB" id="196547at2759"/>
<name>A0A1Y1Y4J8_9FUNG</name>
<dbReference type="Gene3D" id="1.10.167.10">
    <property type="entry name" value="Regulator of G-protein Signalling 4, domain 2"/>
    <property type="match status" value="1"/>
</dbReference>
<dbReference type="EMBL" id="MCFE01000253">
    <property type="protein sequence ID" value="ORX92908.1"/>
    <property type="molecule type" value="Genomic_DNA"/>
</dbReference>
<evidence type="ECO:0000256" key="1">
    <source>
        <dbReference type="SAM" id="Phobius"/>
    </source>
</evidence>
<evidence type="ECO:0000259" key="2">
    <source>
        <dbReference type="PROSITE" id="PS50132"/>
    </source>
</evidence>
<proteinExistence type="predicted"/>
<evidence type="ECO:0000313" key="3">
    <source>
        <dbReference type="EMBL" id="ORX92908.1"/>
    </source>
</evidence>
<keyword evidence="4" id="KW-1185">Reference proteome</keyword>
<dbReference type="SMART" id="SM00315">
    <property type="entry name" value="RGS"/>
    <property type="match status" value="1"/>
</dbReference>
<feature type="transmembrane region" description="Helical" evidence="1">
    <location>
        <begin position="256"/>
        <end position="276"/>
    </location>
</feature>
<gene>
    <name evidence="3" type="ORF">K493DRAFT_408625</name>
</gene>
<dbReference type="PANTHER" id="PTHR10845:SF192">
    <property type="entry name" value="DOUBLE HIT, ISOFORM B"/>
    <property type="match status" value="1"/>
</dbReference>
<feature type="domain" description="RGS" evidence="2">
    <location>
        <begin position="329"/>
        <end position="461"/>
    </location>
</feature>
<dbReference type="InterPro" id="IPR016137">
    <property type="entry name" value="RGS"/>
</dbReference>
<feature type="transmembrane region" description="Helical" evidence="1">
    <location>
        <begin position="179"/>
        <end position="202"/>
    </location>
</feature>
<comment type="caution">
    <text evidence="3">The sequence shown here is derived from an EMBL/GenBank/DDBJ whole genome shotgun (WGS) entry which is preliminary data.</text>
</comment>
<feature type="transmembrane region" description="Helical" evidence="1">
    <location>
        <begin position="222"/>
        <end position="244"/>
    </location>
</feature>
<dbReference type="CDD" id="cd07440">
    <property type="entry name" value="RGS"/>
    <property type="match status" value="1"/>
</dbReference>
<feature type="transmembrane region" description="Helical" evidence="1">
    <location>
        <begin position="288"/>
        <end position="309"/>
    </location>
</feature>
<protein>
    <recommendedName>
        <fullName evidence="2">RGS domain-containing protein</fullName>
    </recommendedName>
</protein>
<dbReference type="Pfam" id="PF00615">
    <property type="entry name" value="RGS"/>
    <property type="match status" value="1"/>
</dbReference>
<feature type="transmembrane region" description="Helical" evidence="1">
    <location>
        <begin position="14"/>
        <end position="35"/>
    </location>
</feature>
<dbReference type="PROSITE" id="PS50132">
    <property type="entry name" value="RGS"/>
    <property type="match status" value="1"/>
</dbReference>
<accession>A0A1Y1Y4J8</accession>
<organism evidence="3 4">
    <name type="scientific">Basidiobolus meristosporus CBS 931.73</name>
    <dbReference type="NCBI Taxonomy" id="1314790"/>
    <lineage>
        <taxon>Eukaryota</taxon>
        <taxon>Fungi</taxon>
        <taxon>Fungi incertae sedis</taxon>
        <taxon>Zoopagomycota</taxon>
        <taxon>Entomophthoromycotina</taxon>
        <taxon>Basidiobolomycetes</taxon>
        <taxon>Basidiobolales</taxon>
        <taxon>Basidiobolaceae</taxon>
        <taxon>Basidiobolus</taxon>
    </lineage>
</organism>
<feature type="transmembrane region" description="Helical" evidence="1">
    <location>
        <begin position="47"/>
        <end position="67"/>
    </location>
</feature>
<dbReference type="InParanoid" id="A0A1Y1Y4J8"/>